<dbReference type="Gene3D" id="3.30.1490.20">
    <property type="entry name" value="ATP-grasp fold, A domain"/>
    <property type="match status" value="1"/>
</dbReference>
<dbReference type="EMBL" id="CXST01000001">
    <property type="protein sequence ID" value="CTQ42758.1"/>
    <property type="molecule type" value="Genomic_DNA"/>
</dbReference>
<dbReference type="AlphaFoldDB" id="A0A0M6Y0E0"/>
<keyword evidence="3" id="KW-0436">Ligase</keyword>
<dbReference type="GO" id="GO:0009432">
    <property type="term" value="P:SOS response"/>
    <property type="evidence" value="ECO:0007669"/>
    <property type="project" value="TreeGrafter"/>
</dbReference>
<dbReference type="RefSeq" id="WP_055654819.1">
    <property type="nucleotide sequence ID" value="NZ_CXST01000001.1"/>
</dbReference>
<dbReference type="Proteomes" id="UP000048926">
    <property type="component" value="Unassembled WGS sequence"/>
</dbReference>
<accession>A0A0M6Y0E0</accession>
<proteinExistence type="predicted"/>
<keyword evidence="1" id="KW-0067">ATP-binding</keyword>
<evidence type="ECO:0000313" key="4">
    <source>
        <dbReference type="Proteomes" id="UP000048926"/>
    </source>
</evidence>
<reference evidence="4" key="1">
    <citation type="submission" date="2015-07" db="EMBL/GenBank/DDBJ databases">
        <authorList>
            <person name="Rodrigo-Torres Lidia"/>
            <person name="Arahal R.David."/>
        </authorList>
    </citation>
    <scope>NUCLEOTIDE SEQUENCE [LARGE SCALE GENOMIC DNA]</scope>
    <source>
        <strain evidence="4">CECT 4801</strain>
    </source>
</reference>
<feature type="domain" description="ATP-grasp" evidence="2">
    <location>
        <begin position="291"/>
        <end position="486"/>
    </location>
</feature>
<name>A0A0M6Y0E0_9HYPH</name>
<dbReference type="InterPro" id="IPR013651">
    <property type="entry name" value="ATP-grasp_RimK-type"/>
</dbReference>
<gene>
    <name evidence="3" type="primary">gshB_1</name>
    <name evidence="3" type="ORF">LAL4801_01194</name>
</gene>
<dbReference type="PANTHER" id="PTHR21621:SF0">
    <property type="entry name" value="BETA-CITRYLGLUTAMATE SYNTHASE B-RELATED"/>
    <property type="match status" value="1"/>
</dbReference>
<dbReference type="GO" id="GO:0004363">
    <property type="term" value="F:glutathione synthase activity"/>
    <property type="evidence" value="ECO:0007669"/>
    <property type="project" value="UniProtKB-EC"/>
</dbReference>
<dbReference type="PROSITE" id="PS50975">
    <property type="entry name" value="ATP_GRASP"/>
    <property type="match status" value="1"/>
</dbReference>
<dbReference type="InterPro" id="IPR013815">
    <property type="entry name" value="ATP_grasp_subdomain_1"/>
</dbReference>
<dbReference type="GO" id="GO:0005737">
    <property type="term" value="C:cytoplasm"/>
    <property type="evidence" value="ECO:0007669"/>
    <property type="project" value="TreeGrafter"/>
</dbReference>
<evidence type="ECO:0000256" key="1">
    <source>
        <dbReference type="PROSITE-ProRule" id="PRU00409"/>
    </source>
</evidence>
<dbReference type="Pfam" id="PF14401">
    <property type="entry name" value="RLAN"/>
    <property type="match status" value="1"/>
</dbReference>
<dbReference type="InterPro" id="IPR025839">
    <property type="entry name" value="RLAN_dom"/>
</dbReference>
<dbReference type="SUPFAM" id="SSF56059">
    <property type="entry name" value="Glutathione synthetase ATP-binding domain-like"/>
    <property type="match status" value="1"/>
</dbReference>
<dbReference type="GO" id="GO:0018169">
    <property type="term" value="F:ribosomal S6-glutamic acid ligase activity"/>
    <property type="evidence" value="ECO:0007669"/>
    <property type="project" value="TreeGrafter"/>
</dbReference>
<sequence>MSSWVILVDNLKDLSNTETPHKVMTVREYLTHPKLFTGAKPTILNLSRSYAYQGAGYYASLLAEARQHRVVPVVETMIELSRKQLYQHALPELEDRLNRCLRKMAPEAAGAVSRLLIYLGQVGDPALEPFARLLFDWFRAPVLEVLLEEGEWRSIKRIRVLAVNDLEAEERAQFLAAVESYTTRPWRAPKQRALMKYAMAVLSDPKEELPPSSIASLKHMAKVAARHGVEVVPIGKGDLDKLAQYDALFIRETTNIDYHTYRFARRAVQEGMPVIDDPVSMIRCTNKVYLTELLASHGIATPKTIVLSSLKEAGDLEAKLGSPIVLKIPDGSFSRGVFRVTGAEPIKEKLKELFQESAILLAQEYCPTDFDWRIGVLDGEPLFACQYLMAKKHWQIVRHETGKKAVEGGFKTVSMAETPPAVIDIAVRAARLIGDGLYGVDLKVIGERVVVIEINDNPNLDHGVEDLAEKDAVWDQLIRWFVRRLEAR</sequence>
<keyword evidence="1" id="KW-0547">Nucleotide-binding</keyword>
<keyword evidence="4" id="KW-1185">Reference proteome</keyword>
<dbReference type="STRING" id="187304.B0E33_24230"/>
<dbReference type="InterPro" id="IPR011761">
    <property type="entry name" value="ATP-grasp"/>
</dbReference>
<protein>
    <submittedName>
        <fullName evidence="3">Glutathione synthetase</fullName>
        <ecNumber evidence="3">6.3.2.3</ecNumber>
    </submittedName>
</protein>
<dbReference type="GO" id="GO:0046872">
    <property type="term" value="F:metal ion binding"/>
    <property type="evidence" value="ECO:0007669"/>
    <property type="project" value="InterPro"/>
</dbReference>
<organism evidence="3 4">
    <name type="scientific">Roseibium aggregatum</name>
    <dbReference type="NCBI Taxonomy" id="187304"/>
    <lineage>
        <taxon>Bacteria</taxon>
        <taxon>Pseudomonadati</taxon>
        <taxon>Pseudomonadota</taxon>
        <taxon>Alphaproteobacteria</taxon>
        <taxon>Hyphomicrobiales</taxon>
        <taxon>Stappiaceae</taxon>
        <taxon>Roseibium</taxon>
    </lineage>
</organism>
<evidence type="ECO:0000313" key="3">
    <source>
        <dbReference type="EMBL" id="CTQ42758.1"/>
    </source>
</evidence>
<dbReference type="Gene3D" id="3.40.50.20">
    <property type="match status" value="1"/>
</dbReference>
<dbReference type="EC" id="6.3.2.3" evidence="3"/>
<evidence type="ECO:0000259" key="2">
    <source>
        <dbReference type="PROSITE" id="PS50975"/>
    </source>
</evidence>
<dbReference type="GO" id="GO:0005524">
    <property type="term" value="F:ATP binding"/>
    <property type="evidence" value="ECO:0007669"/>
    <property type="project" value="UniProtKB-UniRule"/>
</dbReference>
<dbReference type="Gene3D" id="3.30.470.20">
    <property type="entry name" value="ATP-grasp fold, B domain"/>
    <property type="match status" value="1"/>
</dbReference>
<dbReference type="OrthoDB" id="9800957at2"/>
<dbReference type="Pfam" id="PF08443">
    <property type="entry name" value="RimK"/>
    <property type="match status" value="1"/>
</dbReference>
<dbReference type="PANTHER" id="PTHR21621">
    <property type="entry name" value="RIBOSOMAL PROTEIN S6 MODIFICATION PROTEIN"/>
    <property type="match status" value="1"/>
</dbReference>